<dbReference type="Proteomes" id="UP000026961">
    <property type="component" value="Chromosome 2"/>
</dbReference>
<reference evidence="2" key="2">
    <citation type="submission" date="2018-05" db="EMBL/GenBank/DDBJ databases">
        <title>OgluRS3 (Oryza glumaepatula Reference Sequence Version 3).</title>
        <authorList>
            <person name="Zhang J."/>
            <person name="Kudrna D."/>
            <person name="Lee S."/>
            <person name="Talag J."/>
            <person name="Welchert J."/>
            <person name="Wing R.A."/>
        </authorList>
    </citation>
    <scope>NUCLEOTIDE SEQUENCE [LARGE SCALE GENOMIC DNA]</scope>
</reference>
<dbReference type="Gramene" id="OGLUM02G15480.1">
    <property type="protein sequence ID" value="OGLUM02G15480.1"/>
    <property type="gene ID" value="OGLUM02G15480"/>
</dbReference>
<reference evidence="2" key="1">
    <citation type="submission" date="2015-04" db="UniProtKB">
        <authorList>
            <consortium name="EnsemblPlants"/>
        </authorList>
    </citation>
    <scope>IDENTIFICATION</scope>
</reference>
<proteinExistence type="predicted"/>
<dbReference type="EnsemblPlants" id="OGLUM02G15480.1">
    <property type="protein sequence ID" value="OGLUM02G15480.1"/>
    <property type="gene ID" value="OGLUM02G15480"/>
</dbReference>
<feature type="compositionally biased region" description="Basic and acidic residues" evidence="1">
    <location>
        <begin position="1"/>
        <end position="10"/>
    </location>
</feature>
<feature type="compositionally biased region" description="Low complexity" evidence="1">
    <location>
        <begin position="25"/>
        <end position="42"/>
    </location>
</feature>
<accession>A0A0D9YRS4</accession>
<organism evidence="2">
    <name type="scientific">Oryza glumipatula</name>
    <dbReference type="NCBI Taxonomy" id="40148"/>
    <lineage>
        <taxon>Eukaryota</taxon>
        <taxon>Viridiplantae</taxon>
        <taxon>Streptophyta</taxon>
        <taxon>Embryophyta</taxon>
        <taxon>Tracheophyta</taxon>
        <taxon>Spermatophyta</taxon>
        <taxon>Magnoliopsida</taxon>
        <taxon>Liliopsida</taxon>
        <taxon>Poales</taxon>
        <taxon>Poaceae</taxon>
        <taxon>BOP clade</taxon>
        <taxon>Oryzoideae</taxon>
        <taxon>Oryzeae</taxon>
        <taxon>Oryzinae</taxon>
        <taxon>Oryza</taxon>
    </lineage>
</organism>
<evidence type="ECO:0000256" key="1">
    <source>
        <dbReference type="SAM" id="MobiDB-lite"/>
    </source>
</evidence>
<dbReference type="PANTHER" id="PTHR48243">
    <property type="entry name" value="AMINOTRANSFERASE-LIKE PLANT MOBILE DOMAIN-CONTAINING PROTEIN"/>
    <property type="match status" value="1"/>
</dbReference>
<dbReference type="HOGENOM" id="CLU_1809213_0_0_1"/>
<dbReference type="PANTHER" id="PTHR48243:SF1">
    <property type="entry name" value="AMINOTRANSFERASE-LIKE PLANT MOBILE DOMAIN-CONTAINING PROTEIN"/>
    <property type="match status" value="1"/>
</dbReference>
<dbReference type="AlphaFoldDB" id="A0A0D9YRS4"/>
<evidence type="ECO:0000313" key="3">
    <source>
        <dbReference type="Proteomes" id="UP000026961"/>
    </source>
</evidence>
<name>A0A0D9YRS4_9ORYZ</name>
<evidence type="ECO:0000313" key="2">
    <source>
        <dbReference type="EnsemblPlants" id="OGLUM02G15480.1"/>
    </source>
</evidence>
<feature type="region of interest" description="Disordered" evidence="1">
    <location>
        <begin position="1"/>
        <end position="48"/>
    </location>
</feature>
<protein>
    <submittedName>
        <fullName evidence="2">Uncharacterized protein</fullName>
    </submittedName>
</protein>
<keyword evidence="3" id="KW-1185">Reference proteome</keyword>
<sequence>MKNFLEKEASMGRPRPRSAPGKLGAQAKKPMTPAAKKPQATPKTKKRRITRLFKKGSSSQSSCHQDELSTHSSVNVLIEDADIPPRLFSDSDLDLVGDREMQAYHMLKDRFFAHTRAYDPELLRKIGMNLDFRKVWKAVVKVH</sequence>